<dbReference type="Gene3D" id="2.40.260.10">
    <property type="entry name" value="Sortase"/>
    <property type="match status" value="1"/>
</dbReference>
<evidence type="ECO:0000313" key="4">
    <source>
        <dbReference type="EMBL" id="AMC92441.1"/>
    </source>
</evidence>
<keyword evidence="3" id="KW-1133">Transmembrane helix</keyword>
<dbReference type="AlphaFoldDB" id="A0A120JTC7"/>
<evidence type="ECO:0000256" key="1">
    <source>
        <dbReference type="ARBA" id="ARBA00022801"/>
    </source>
</evidence>
<dbReference type="GO" id="GO:0016787">
    <property type="term" value="F:hydrolase activity"/>
    <property type="evidence" value="ECO:0007669"/>
    <property type="project" value="UniProtKB-KW"/>
</dbReference>
<feature type="active site" description="Proton donor/acceptor" evidence="2">
    <location>
        <position position="118"/>
    </location>
</feature>
<evidence type="ECO:0008006" key="6">
    <source>
        <dbReference type="Google" id="ProtNLM"/>
    </source>
</evidence>
<dbReference type="Proteomes" id="UP000063781">
    <property type="component" value="Chromosome"/>
</dbReference>
<keyword evidence="1" id="KW-0378">Hydrolase</keyword>
<evidence type="ECO:0000256" key="2">
    <source>
        <dbReference type="PIRSR" id="PIRSR605754-1"/>
    </source>
</evidence>
<dbReference type="OrthoDB" id="1648028at2"/>
<dbReference type="SUPFAM" id="SSF63817">
    <property type="entry name" value="Sortase"/>
    <property type="match status" value="1"/>
</dbReference>
<dbReference type="EMBL" id="CP013213">
    <property type="protein sequence ID" value="AMC92441.1"/>
    <property type="molecule type" value="Genomic_DNA"/>
</dbReference>
<dbReference type="Pfam" id="PF04203">
    <property type="entry name" value="Sortase"/>
    <property type="match status" value="1"/>
</dbReference>
<sequence length="201" mass="22423">MKTVVKRKINWVGMIGFLLVIVGLSAMLYDFGVNYLEKRQIQQERQDFLSSVSSGVEEGSDFSSGQLADVYGILTIDKIGVDNPVVVNGDFDLLYRYLVGYANSALPPTQGNFTIVGHNGNCANCGFRNLDRLVEGDVITFTDKSNVTYTYEVYDSFTVDKSDIYVLDDIKNETTLTLITCLYPSLTDPNRLVIRARLVSE</sequence>
<evidence type="ECO:0000313" key="5">
    <source>
        <dbReference type="Proteomes" id="UP000063781"/>
    </source>
</evidence>
<feature type="transmembrane region" description="Helical" evidence="3">
    <location>
        <begin position="9"/>
        <end position="29"/>
    </location>
</feature>
<reference evidence="4 5" key="1">
    <citation type="submission" date="2015-10" db="EMBL/GenBank/DDBJ databases">
        <title>Erysipelothrix larvae sp. LV19 isolated from the larval gut of the rhinoceros beetle, Trypoxylus dichotomus.</title>
        <authorList>
            <person name="Lim S."/>
            <person name="Kim B.-C."/>
        </authorList>
    </citation>
    <scope>NUCLEOTIDE SEQUENCE [LARGE SCALE GENOMIC DNA]</scope>
    <source>
        <strain evidence="4 5">LV19</strain>
    </source>
</reference>
<dbReference type="NCBIfam" id="TIGR01076">
    <property type="entry name" value="sortase_fam"/>
    <property type="match status" value="1"/>
</dbReference>
<dbReference type="InterPro" id="IPR005754">
    <property type="entry name" value="Sortase"/>
</dbReference>
<proteinExistence type="predicted"/>
<dbReference type="KEGG" id="erl:AOC36_00065"/>
<evidence type="ECO:0000256" key="3">
    <source>
        <dbReference type="SAM" id="Phobius"/>
    </source>
</evidence>
<feature type="active site" description="Acyl-thioester intermediate" evidence="2">
    <location>
        <position position="181"/>
    </location>
</feature>
<dbReference type="InterPro" id="IPR023365">
    <property type="entry name" value="Sortase_dom-sf"/>
</dbReference>
<organism evidence="4 5">
    <name type="scientific">Erysipelothrix larvae</name>
    <dbReference type="NCBI Taxonomy" id="1514105"/>
    <lineage>
        <taxon>Bacteria</taxon>
        <taxon>Bacillati</taxon>
        <taxon>Bacillota</taxon>
        <taxon>Erysipelotrichia</taxon>
        <taxon>Erysipelotrichales</taxon>
        <taxon>Erysipelotrichaceae</taxon>
        <taxon>Erysipelothrix</taxon>
    </lineage>
</organism>
<name>A0A120JTC7_9FIRM</name>
<keyword evidence="3" id="KW-0472">Membrane</keyword>
<gene>
    <name evidence="4" type="ORF">AOC36_00065</name>
</gene>
<dbReference type="RefSeq" id="WP_067629623.1">
    <property type="nucleotide sequence ID" value="NZ_CP013213.1"/>
</dbReference>
<keyword evidence="3" id="KW-0812">Transmembrane</keyword>
<keyword evidence="5" id="KW-1185">Reference proteome</keyword>
<dbReference type="STRING" id="1514105.AOC36_00065"/>
<protein>
    <recommendedName>
        <fullName evidence="6">Sortase</fullName>
    </recommendedName>
</protein>
<accession>A0A120JTC7</accession>